<reference evidence="1" key="1">
    <citation type="submission" date="2020-07" db="EMBL/GenBank/DDBJ databases">
        <title>Huge and variable diversity of episymbiotic CPR bacteria and DPANN archaea in groundwater ecosystems.</title>
        <authorList>
            <person name="He C.Y."/>
            <person name="Keren R."/>
            <person name="Whittaker M."/>
            <person name="Farag I.F."/>
            <person name="Doudna J."/>
            <person name="Cate J.H.D."/>
            <person name="Banfield J.F."/>
        </authorList>
    </citation>
    <scope>NUCLEOTIDE SEQUENCE</scope>
    <source>
        <strain evidence="1">NC_groundwater_717_Ag_S-0.2um_59_8</strain>
    </source>
</reference>
<evidence type="ECO:0000313" key="2">
    <source>
        <dbReference type="Proteomes" id="UP000741360"/>
    </source>
</evidence>
<dbReference type="EMBL" id="JACPSX010000081">
    <property type="protein sequence ID" value="MBI3014305.1"/>
    <property type="molecule type" value="Genomic_DNA"/>
</dbReference>
<evidence type="ECO:0000313" key="1">
    <source>
        <dbReference type="EMBL" id="MBI3014305.1"/>
    </source>
</evidence>
<name>A0A932M063_UNCTE</name>
<gene>
    <name evidence="1" type="ORF">HYY65_04380</name>
</gene>
<dbReference type="AlphaFoldDB" id="A0A932M063"/>
<proteinExistence type="predicted"/>
<comment type="caution">
    <text evidence="1">The sequence shown here is derived from an EMBL/GenBank/DDBJ whole genome shotgun (WGS) entry which is preliminary data.</text>
</comment>
<organism evidence="1 2">
    <name type="scientific">Tectimicrobiota bacterium</name>
    <dbReference type="NCBI Taxonomy" id="2528274"/>
    <lineage>
        <taxon>Bacteria</taxon>
        <taxon>Pseudomonadati</taxon>
        <taxon>Nitrospinota/Tectimicrobiota group</taxon>
        <taxon>Candidatus Tectimicrobiota</taxon>
    </lineage>
</organism>
<dbReference type="Proteomes" id="UP000741360">
    <property type="component" value="Unassembled WGS sequence"/>
</dbReference>
<accession>A0A932M063</accession>
<protein>
    <submittedName>
        <fullName evidence="1">Uncharacterized protein</fullName>
    </submittedName>
</protein>
<sequence>MKKVFMDQETAGFAPEKITLPDCSRSITDQEDFVPTARQEDGNPEWEETWLADFTCG</sequence>